<reference evidence="1 2" key="1">
    <citation type="submission" date="2024-09" db="EMBL/GenBank/DDBJ databases">
        <title>Paenibacillus zeirhizospherea sp. nov., isolated from surface of the maize (Zea mays) roots in a horticulture field, Hungary.</title>
        <authorList>
            <person name="Marton D."/>
            <person name="Farkas M."/>
            <person name="Bedics A."/>
            <person name="Toth E."/>
            <person name="Tancsics A."/>
            <person name="Boka K."/>
            <person name="Maroti G."/>
            <person name="Kriszt B."/>
            <person name="Cserhati M."/>
        </authorList>
    </citation>
    <scope>NUCLEOTIDE SEQUENCE [LARGE SCALE GENOMIC DNA]</scope>
    <source>
        <strain evidence="1 2">KCTC 33519</strain>
    </source>
</reference>
<keyword evidence="2" id="KW-1185">Reference proteome</keyword>
<name>A0ABV5AT77_9BACL</name>
<protein>
    <recommendedName>
        <fullName evidence="3">DUF2642 domain-containing protein</fullName>
    </recommendedName>
</protein>
<gene>
    <name evidence="1" type="ORF">ACE41H_11510</name>
</gene>
<organism evidence="1 2">
    <name type="scientific">Paenibacillus enshidis</name>
    <dbReference type="NCBI Taxonomy" id="1458439"/>
    <lineage>
        <taxon>Bacteria</taxon>
        <taxon>Bacillati</taxon>
        <taxon>Bacillota</taxon>
        <taxon>Bacilli</taxon>
        <taxon>Bacillales</taxon>
        <taxon>Paenibacillaceae</taxon>
        <taxon>Paenibacillus</taxon>
    </lineage>
</organism>
<dbReference type="RefSeq" id="WP_375355393.1">
    <property type="nucleotide sequence ID" value="NZ_JBHHMI010000008.1"/>
</dbReference>
<dbReference type="Proteomes" id="UP001580346">
    <property type="component" value="Unassembled WGS sequence"/>
</dbReference>
<accession>A0ABV5AT77</accession>
<evidence type="ECO:0000313" key="2">
    <source>
        <dbReference type="Proteomes" id="UP001580346"/>
    </source>
</evidence>
<evidence type="ECO:0008006" key="3">
    <source>
        <dbReference type="Google" id="ProtNLM"/>
    </source>
</evidence>
<proteinExistence type="predicted"/>
<evidence type="ECO:0000313" key="1">
    <source>
        <dbReference type="EMBL" id="MFB5267405.1"/>
    </source>
</evidence>
<sequence>MARKMRVKNYSQIVRQANKKVKAKGSVKIKCFGSAPYYNQNQNQNVYSPAQQQSGSSRPFTGPSIQQRLYAWALASIPVTVILDGTSFQGRIISVDGNGFEATVTTPLTSGLTAGSIVFVSFAQVRAVSA</sequence>
<dbReference type="EMBL" id="JBHHMI010000008">
    <property type="protein sequence ID" value="MFB5267405.1"/>
    <property type="molecule type" value="Genomic_DNA"/>
</dbReference>
<comment type="caution">
    <text evidence="1">The sequence shown here is derived from an EMBL/GenBank/DDBJ whole genome shotgun (WGS) entry which is preliminary data.</text>
</comment>